<dbReference type="EMBL" id="GDHC01013844">
    <property type="protein sequence ID" value="JAQ04785.1"/>
    <property type="molecule type" value="Transcribed_RNA"/>
</dbReference>
<dbReference type="Pfam" id="PF13879">
    <property type="entry name" value="Hmw_CFAP97"/>
    <property type="match status" value="1"/>
</dbReference>
<comment type="similarity">
    <text evidence="1">Belongs to the CFAP97 family.</text>
</comment>
<reference evidence="2" key="1">
    <citation type="journal article" date="2016" name="Gigascience">
        <title>De novo construction of an expanded transcriptome assembly for the western tarnished plant bug, Lygus hesperus.</title>
        <authorList>
            <person name="Tassone E.E."/>
            <person name="Geib S.M."/>
            <person name="Hall B."/>
            <person name="Fabrick J.A."/>
            <person name="Brent C.S."/>
            <person name="Hull J.J."/>
        </authorList>
    </citation>
    <scope>NUCLEOTIDE SEQUENCE</scope>
</reference>
<name>A0A146LB34_LYGHE</name>
<organism evidence="2">
    <name type="scientific">Lygus hesperus</name>
    <name type="common">Western plant bug</name>
    <dbReference type="NCBI Taxonomy" id="30085"/>
    <lineage>
        <taxon>Eukaryota</taxon>
        <taxon>Metazoa</taxon>
        <taxon>Ecdysozoa</taxon>
        <taxon>Arthropoda</taxon>
        <taxon>Hexapoda</taxon>
        <taxon>Insecta</taxon>
        <taxon>Pterygota</taxon>
        <taxon>Neoptera</taxon>
        <taxon>Paraneoptera</taxon>
        <taxon>Hemiptera</taxon>
        <taxon>Heteroptera</taxon>
        <taxon>Panheteroptera</taxon>
        <taxon>Cimicomorpha</taxon>
        <taxon>Miridae</taxon>
        <taxon>Mirini</taxon>
        <taxon>Lygus</taxon>
    </lineage>
</organism>
<evidence type="ECO:0000313" key="2">
    <source>
        <dbReference type="EMBL" id="JAQ04785.1"/>
    </source>
</evidence>
<dbReference type="InterPro" id="IPR029488">
    <property type="entry name" value="Hmw/CFAP97"/>
</dbReference>
<feature type="non-terminal residue" evidence="2">
    <location>
        <position position="1"/>
    </location>
</feature>
<proteinExistence type="inferred from homology"/>
<dbReference type="AlphaFoldDB" id="A0A146LB34"/>
<evidence type="ECO:0000256" key="1">
    <source>
        <dbReference type="ARBA" id="ARBA00008315"/>
    </source>
</evidence>
<sequence length="148" mass="17270">NEEDLIFIPYFESQSVEKQNGKAFKEEARHSQYRPSFFSENLYLLSIVLNRRQNRKMNKAGLTHVSQKFTFGKQGCRDIAMQNMRLAGRLDEIKRRPKPKESSVVSPLASSAINRKKRDFEIDRKNLLLSRRLNEAKSVLTPGQKKDR</sequence>
<accession>A0A146LB34</accession>
<protein>
    <submittedName>
        <fullName evidence="2">Uncharacterized protein</fullName>
    </submittedName>
</protein>
<gene>
    <name evidence="2" type="ORF">g.41803</name>
</gene>